<keyword evidence="12" id="KW-0963">Cytoplasm</keyword>
<dbReference type="HAMAP" id="MF_00451">
    <property type="entry name" value="NDP_kinase"/>
    <property type="match status" value="1"/>
</dbReference>
<dbReference type="FunFam" id="3.30.70.141:FF:000003">
    <property type="entry name" value="Nucleoside diphosphate kinase"/>
    <property type="match status" value="1"/>
</dbReference>
<dbReference type="NCBIfam" id="NF001908">
    <property type="entry name" value="PRK00668.1"/>
    <property type="match status" value="1"/>
</dbReference>
<accession>A0A1Q6R1J2</accession>
<evidence type="ECO:0000256" key="12">
    <source>
        <dbReference type="HAMAP-Rule" id="MF_00451"/>
    </source>
</evidence>
<dbReference type="SUPFAM" id="SSF54919">
    <property type="entry name" value="Nucleoside diphosphate kinase, NDK"/>
    <property type="match status" value="1"/>
</dbReference>
<dbReference type="Pfam" id="PF00334">
    <property type="entry name" value="NDK"/>
    <property type="match status" value="1"/>
</dbReference>
<evidence type="ECO:0000256" key="13">
    <source>
        <dbReference type="PROSITE-ProRule" id="PRU00706"/>
    </source>
</evidence>
<dbReference type="GO" id="GO:0006241">
    <property type="term" value="P:CTP biosynthetic process"/>
    <property type="evidence" value="ECO:0007669"/>
    <property type="project" value="UniProtKB-UniRule"/>
</dbReference>
<dbReference type="STRING" id="626940.BHW43_10770"/>
<dbReference type="AlphaFoldDB" id="A0A1Q6R1J2"/>
<proteinExistence type="inferred from homology"/>
<keyword evidence="12" id="KW-0597">Phosphoprotein</keyword>
<evidence type="ECO:0000256" key="4">
    <source>
        <dbReference type="ARBA" id="ARBA00017632"/>
    </source>
</evidence>
<evidence type="ECO:0000256" key="7">
    <source>
        <dbReference type="ARBA" id="ARBA00022741"/>
    </source>
</evidence>
<keyword evidence="7 12" id="KW-0547">Nucleotide-binding</keyword>
<dbReference type="GO" id="GO:0005737">
    <property type="term" value="C:cytoplasm"/>
    <property type="evidence" value="ECO:0007669"/>
    <property type="project" value="UniProtKB-SubCell"/>
</dbReference>
<comment type="catalytic activity">
    <reaction evidence="12">
        <text>a ribonucleoside 5'-diphosphate + ATP = a ribonucleoside 5'-triphosphate + ADP</text>
        <dbReference type="Rhea" id="RHEA:18113"/>
        <dbReference type="ChEBI" id="CHEBI:30616"/>
        <dbReference type="ChEBI" id="CHEBI:57930"/>
        <dbReference type="ChEBI" id="CHEBI:61557"/>
        <dbReference type="ChEBI" id="CHEBI:456216"/>
        <dbReference type="EC" id="2.7.4.6"/>
    </reaction>
</comment>
<evidence type="ECO:0000256" key="6">
    <source>
        <dbReference type="ARBA" id="ARBA00022723"/>
    </source>
</evidence>
<gene>
    <name evidence="12" type="primary">ndk</name>
    <name evidence="16" type="ORF">BHW43_10770</name>
</gene>
<dbReference type="GO" id="GO:0004550">
    <property type="term" value="F:nucleoside diphosphate kinase activity"/>
    <property type="evidence" value="ECO:0007669"/>
    <property type="project" value="UniProtKB-UniRule"/>
</dbReference>
<dbReference type="PROSITE" id="PS51374">
    <property type="entry name" value="NDPK_LIKE"/>
    <property type="match status" value="1"/>
</dbReference>
<dbReference type="EMBL" id="MNTG01000047">
    <property type="protein sequence ID" value="OLA36265.1"/>
    <property type="molecule type" value="Genomic_DNA"/>
</dbReference>
<comment type="similarity">
    <text evidence="2 12 13 14">Belongs to the NDK family.</text>
</comment>
<dbReference type="Gene3D" id="3.30.70.141">
    <property type="entry name" value="Nucleoside diphosphate kinase-like domain"/>
    <property type="match status" value="1"/>
</dbReference>
<evidence type="ECO:0000256" key="14">
    <source>
        <dbReference type="RuleBase" id="RU004011"/>
    </source>
</evidence>
<evidence type="ECO:0000256" key="9">
    <source>
        <dbReference type="ARBA" id="ARBA00022840"/>
    </source>
</evidence>
<dbReference type="PRINTS" id="PR01243">
    <property type="entry name" value="NUCDPKINASE"/>
</dbReference>
<dbReference type="SMART" id="SM00562">
    <property type="entry name" value="NDK"/>
    <property type="match status" value="1"/>
</dbReference>
<comment type="subcellular location">
    <subcellularLocation>
        <location evidence="12">Cytoplasm</location>
    </subcellularLocation>
</comment>
<name>A0A1Q6R1J2_9FIRM</name>
<feature type="binding site" evidence="12 13">
    <location>
        <position position="102"/>
    </location>
    <ligand>
        <name>ATP</name>
        <dbReference type="ChEBI" id="CHEBI:30616"/>
    </ligand>
</feature>
<dbReference type="PROSITE" id="PS00469">
    <property type="entry name" value="NDPK"/>
    <property type="match status" value="1"/>
</dbReference>
<evidence type="ECO:0000256" key="3">
    <source>
        <dbReference type="ARBA" id="ARBA00012966"/>
    </source>
</evidence>
<dbReference type="GO" id="GO:0046872">
    <property type="term" value="F:metal ion binding"/>
    <property type="evidence" value="ECO:0007669"/>
    <property type="project" value="UniProtKB-KW"/>
</dbReference>
<comment type="caution">
    <text evidence="16">The sequence shown here is derived from an EMBL/GenBank/DDBJ whole genome shotgun (WGS) entry which is preliminary data.</text>
</comment>
<organism evidence="16 17">
    <name type="scientific">Phascolarctobacterium succinatutens</name>
    <dbReference type="NCBI Taxonomy" id="626940"/>
    <lineage>
        <taxon>Bacteria</taxon>
        <taxon>Bacillati</taxon>
        <taxon>Bacillota</taxon>
        <taxon>Negativicutes</taxon>
        <taxon>Acidaminococcales</taxon>
        <taxon>Acidaminococcaceae</taxon>
        <taxon>Phascolarctobacterium</taxon>
    </lineage>
</organism>
<keyword evidence="10 12" id="KW-0460">Magnesium</keyword>
<dbReference type="RefSeq" id="WP_009145907.1">
    <property type="nucleotide sequence ID" value="NZ_CABKPS010000065.1"/>
</dbReference>
<comment type="cofactor">
    <cofactor evidence="1 12">
        <name>Mg(2+)</name>
        <dbReference type="ChEBI" id="CHEBI:18420"/>
    </cofactor>
</comment>
<dbReference type="PANTHER" id="PTHR11349">
    <property type="entry name" value="NUCLEOSIDE DIPHOSPHATE KINASE"/>
    <property type="match status" value="1"/>
</dbReference>
<dbReference type="GO" id="GO:0005524">
    <property type="term" value="F:ATP binding"/>
    <property type="evidence" value="ECO:0007669"/>
    <property type="project" value="UniProtKB-UniRule"/>
</dbReference>
<dbReference type="GeneID" id="78523917"/>
<keyword evidence="5 12" id="KW-0808">Transferase</keyword>
<comment type="subunit">
    <text evidence="12">Homotetramer.</text>
</comment>
<dbReference type="GO" id="GO:0006228">
    <property type="term" value="P:UTP biosynthetic process"/>
    <property type="evidence" value="ECO:0007669"/>
    <property type="project" value="UniProtKB-UniRule"/>
</dbReference>
<sequence>MEQTLVLVKPDGVKKNLIGDIIARFEHKGLQVAALKLVKVTEAQAKFHYAEHEGKPFFGELVDFITSAPLVCAVIRGENAIKAVRQLNGATNPIEAVPGSIRGDFALSIGENIVHGSDSPEAAEREINNFFAPEEIY</sequence>
<evidence type="ECO:0000256" key="1">
    <source>
        <dbReference type="ARBA" id="ARBA00001946"/>
    </source>
</evidence>
<dbReference type="InterPro" id="IPR023005">
    <property type="entry name" value="Nucleoside_diP_kinase_AS"/>
</dbReference>
<evidence type="ECO:0000256" key="5">
    <source>
        <dbReference type="ARBA" id="ARBA00022679"/>
    </source>
</evidence>
<dbReference type="InterPro" id="IPR001564">
    <property type="entry name" value="Nucleoside_diP_kinase"/>
</dbReference>
<feature type="binding site" evidence="12 13">
    <location>
        <position position="9"/>
    </location>
    <ligand>
        <name>ATP</name>
        <dbReference type="ChEBI" id="CHEBI:30616"/>
    </ligand>
</feature>
<comment type="catalytic activity">
    <reaction evidence="12 15">
        <text>a 2'-deoxyribonucleoside 5'-diphosphate + ATP = a 2'-deoxyribonucleoside 5'-triphosphate + ADP</text>
        <dbReference type="Rhea" id="RHEA:44640"/>
        <dbReference type="ChEBI" id="CHEBI:30616"/>
        <dbReference type="ChEBI" id="CHEBI:61560"/>
        <dbReference type="ChEBI" id="CHEBI:73316"/>
        <dbReference type="ChEBI" id="CHEBI:456216"/>
        <dbReference type="EC" id="2.7.4.6"/>
    </reaction>
</comment>
<dbReference type="GO" id="GO:0006183">
    <property type="term" value="P:GTP biosynthetic process"/>
    <property type="evidence" value="ECO:0007669"/>
    <property type="project" value="UniProtKB-UniRule"/>
</dbReference>
<evidence type="ECO:0000256" key="2">
    <source>
        <dbReference type="ARBA" id="ARBA00008142"/>
    </source>
</evidence>
<dbReference type="Proteomes" id="UP000186777">
    <property type="component" value="Unassembled WGS sequence"/>
</dbReference>
<feature type="binding site" evidence="12 13">
    <location>
        <position position="57"/>
    </location>
    <ligand>
        <name>ATP</name>
        <dbReference type="ChEBI" id="CHEBI:30616"/>
    </ligand>
</feature>
<protein>
    <recommendedName>
        <fullName evidence="4 12">Nucleoside diphosphate kinase</fullName>
        <shortName evidence="12">NDK</shortName>
        <shortName evidence="12">NDP kinase</shortName>
        <ecNumber evidence="3 12">2.7.4.6</ecNumber>
    </recommendedName>
    <alternativeName>
        <fullName evidence="12">Nucleoside-2-P kinase</fullName>
    </alternativeName>
</protein>
<evidence type="ECO:0000256" key="8">
    <source>
        <dbReference type="ARBA" id="ARBA00022777"/>
    </source>
</evidence>
<keyword evidence="6 12" id="KW-0479">Metal-binding</keyword>
<feature type="binding site" evidence="12 13">
    <location>
        <position position="112"/>
    </location>
    <ligand>
        <name>ATP</name>
        <dbReference type="ChEBI" id="CHEBI:30616"/>
    </ligand>
</feature>
<dbReference type="CDD" id="cd04413">
    <property type="entry name" value="NDPk_I"/>
    <property type="match status" value="1"/>
</dbReference>
<reference evidence="16 17" key="1">
    <citation type="journal article" date="2016" name="Nat. Biotechnol.">
        <title>Measurement of bacterial replication rates in microbial communities.</title>
        <authorList>
            <person name="Brown C.T."/>
            <person name="Olm M.R."/>
            <person name="Thomas B.C."/>
            <person name="Banfield J.F."/>
        </authorList>
    </citation>
    <scope>NUCLEOTIDE SEQUENCE [LARGE SCALE GENOMIC DNA]</scope>
    <source>
        <strain evidence="16">46_33</strain>
    </source>
</reference>
<dbReference type="InterPro" id="IPR036850">
    <property type="entry name" value="NDK-like_dom_sf"/>
</dbReference>
<keyword evidence="9 12" id="KW-0067">ATP-binding</keyword>
<evidence type="ECO:0000256" key="15">
    <source>
        <dbReference type="RuleBase" id="RU004013"/>
    </source>
</evidence>
<evidence type="ECO:0000256" key="11">
    <source>
        <dbReference type="ARBA" id="ARBA00023080"/>
    </source>
</evidence>
<evidence type="ECO:0000313" key="16">
    <source>
        <dbReference type="EMBL" id="OLA36265.1"/>
    </source>
</evidence>
<dbReference type="InterPro" id="IPR034907">
    <property type="entry name" value="NDK-like_dom"/>
</dbReference>
<keyword evidence="8 12" id="KW-0418">Kinase</keyword>
<feature type="active site" description="Pros-phosphohistidine intermediate" evidence="12 13">
    <location>
        <position position="115"/>
    </location>
</feature>
<evidence type="ECO:0000313" key="17">
    <source>
        <dbReference type="Proteomes" id="UP000186777"/>
    </source>
</evidence>
<feature type="binding site" evidence="12 13">
    <location>
        <position position="91"/>
    </location>
    <ligand>
        <name>ATP</name>
        <dbReference type="ChEBI" id="CHEBI:30616"/>
    </ligand>
</feature>
<evidence type="ECO:0000256" key="10">
    <source>
        <dbReference type="ARBA" id="ARBA00022842"/>
    </source>
</evidence>
<feature type="binding site" evidence="12 13">
    <location>
        <position position="85"/>
    </location>
    <ligand>
        <name>ATP</name>
        <dbReference type="ChEBI" id="CHEBI:30616"/>
    </ligand>
</feature>
<keyword evidence="11 12" id="KW-0546">Nucleotide metabolism</keyword>
<dbReference type="EC" id="2.7.4.6" evidence="3 12"/>
<comment type="function">
    <text evidence="12">Major role in the synthesis of nucleoside triphosphates other than ATP. The ATP gamma phosphate is transferred to the NDP beta phosphate via a ping-pong mechanism, using a phosphorylated active-site intermediate.</text>
</comment>